<gene>
    <name evidence="3" type="primary">PO21_40</name>
    <name evidence="3" type="ORF">NPIL_275721</name>
</gene>
<proteinExistence type="predicted"/>
<comment type="caution">
    <text evidence="3">The sequence shown here is derived from an EMBL/GenBank/DDBJ whole genome shotgun (WGS) entry which is preliminary data.</text>
</comment>
<dbReference type="PROSITE" id="PS50878">
    <property type="entry name" value="RT_POL"/>
    <property type="match status" value="1"/>
</dbReference>
<dbReference type="SUPFAM" id="SSF56672">
    <property type="entry name" value="DNA/RNA polymerases"/>
    <property type="match status" value="1"/>
</dbReference>
<organism evidence="3 4">
    <name type="scientific">Nephila pilipes</name>
    <name type="common">Giant wood spider</name>
    <name type="synonym">Nephila maculata</name>
    <dbReference type="NCBI Taxonomy" id="299642"/>
    <lineage>
        <taxon>Eukaryota</taxon>
        <taxon>Metazoa</taxon>
        <taxon>Ecdysozoa</taxon>
        <taxon>Arthropoda</taxon>
        <taxon>Chelicerata</taxon>
        <taxon>Arachnida</taxon>
        <taxon>Araneae</taxon>
        <taxon>Araneomorphae</taxon>
        <taxon>Entelegynae</taxon>
        <taxon>Araneoidea</taxon>
        <taxon>Nephilidae</taxon>
        <taxon>Nephila</taxon>
    </lineage>
</organism>
<name>A0A8X6N6G6_NEPPI</name>
<dbReference type="PANTHER" id="PTHR19446">
    <property type="entry name" value="REVERSE TRANSCRIPTASES"/>
    <property type="match status" value="1"/>
</dbReference>
<sequence>SFLVWLDISNAFGSIPHNILFAAMASVGIDPEFIQLITNIYANSSTNIISNEGLTDPIPLRCGVKQGCPLSGSLFNISINHILEAIQDKNASRKKQYGGPQDPAPGAVQDTDLEELD</sequence>
<feature type="region of interest" description="Disordered" evidence="1">
    <location>
        <begin position="92"/>
        <end position="117"/>
    </location>
</feature>
<dbReference type="InterPro" id="IPR043502">
    <property type="entry name" value="DNA/RNA_pol_sf"/>
</dbReference>
<dbReference type="InterPro" id="IPR000477">
    <property type="entry name" value="RT_dom"/>
</dbReference>
<dbReference type="Pfam" id="PF00078">
    <property type="entry name" value="RVT_1"/>
    <property type="match status" value="1"/>
</dbReference>
<evidence type="ECO:0000313" key="3">
    <source>
        <dbReference type="EMBL" id="GFS95911.1"/>
    </source>
</evidence>
<feature type="domain" description="Reverse transcriptase" evidence="2">
    <location>
        <begin position="1"/>
        <end position="117"/>
    </location>
</feature>
<dbReference type="Proteomes" id="UP000887013">
    <property type="component" value="Unassembled WGS sequence"/>
</dbReference>
<protein>
    <submittedName>
        <fullName evidence="3">Retrovirus-related Pol polyprotein from type-1 retrotransposable element R2</fullName>
    </submittedName>
</protein>
<dbReference type="EMBL" id="BMAW01005766">
    <property type="protein sequence ID" value="GFS95911.1"/>
    <property type="molecule type" value="Genomic_DNA"/>
</dbReference>
<dbReference type="OrthoDB" id="6503643at2759"/>
<feature type="non-terminal residue" evidence="3">
    <location>
        <position position="1"/>
    </location>
</feature>
<accession>A0A8X6N6G6</accession>
<evidence type="ECO:0000256" key="1">
    <source>
        <dbReference type="SAM" id="MobiDB-lite"/>
    </source>
</evidence>
<evidence type="ECO:0000259" key="2">
    <source>
        <dbReference type="PROSITE" id="PS50878"/>
    </source>
</evidence>
<dbReference type="GO" id="GO:0071897">
    <property type="term" value="P:DNA biosynthetic process"/>
    <property type="evidence" value="ECO:0007669"/>
    <property type="project" value="UniProtKB-ARBA"/>
</dbReference>
<evidence type="ECO:0000313" key="4">
    <source>
        <dbReference type="Proteomes" id="UP000887013"/>
    </source>
</evidence>
<reference evidence="3" key="1">
    <citation type="submission" date="2020-08" db="EMBL/GenBank/DDBJ databases">
        <title>Multicomponent nature underlies the extraordinary mechanical properties of spider dragline silk.</title>
        <authorList>
            <person name="Kono N."/>
            <person name="Nakamura H."/>
            <person name="Mori M."/>
            <person name="Yoshida Y."/>
            <person name="Ohtoshi R."/>
            <person name="Malay A.D."/>
            <person name="Moran D.A.P."/>
            <person name="Tomita M."/>
            <person name="Numata K."/>
            <person name="Arakawa K."/>
        </authorList>
    </citation>
    <scope>NUCLEOTIDE SEQUENCE</scope>
</reference>
<keyword evidence="4" id="KW-1185">Reference proteome</keyword>
<dbReference type="AlphaFoldDB" id="A0A8X6N6G6"/>